<gene>
    <name evidence="1" type="ORF">JCM14108_129</name>
</gene>
<organism evidence="1 2">
    <name type="scientific">Lentilactobacillus farraginis DSM 18382 = JCM 14108</name>
    <dbReference type="NCBI Taxonomy" id="1423743"/>
    <lineage>
        <taxon>Bacteria</taxon>
        <taxon>Bacillati</taxon>
        <taxon>Bacillota</taxon>
        <taxon>Bacilli</taxon>
        <taxon>Lactobacillales</taxon>
        <taxon>Lactobacillaceae</taxon>
        <taxon>Lentilactobacillus</taxon>
    </lineage>
</organism>
<accession>X0PFY6</accession>
<sequence length="40" mass="4809">MYGDLDDRQLPDTVKISNFDLQKLFIFLTNQFEGSRHYEN</sequence>
<evidence type="ECO:0000313" key="1">
    <source>
        <dbReference type="EMBL" id="GAF35251.1"/>
    </source>
</evidence>
<keyword evidence="1" id="KW-0067">ATP-binding</keyword>
<dbReference type="eggNOG" id="COG1131">
    <property type="taxonomic scope" value="Bacteria"/>
</dbReference>
<comment type="caution">
    <text evidence="1">The sequence shown here is derived from an EMBL/GenBank/DDBJ whole genome shotgun (WGS) entry which is preliminary data.</text>
</comment>
<proteinExistence type="predicted"/>
<dbReference type="EMBL" id="BAKI01000001">
    <property type="protein sequence ID" value="GAF35251.1"/>
    <property type="molecule type" value="Genomic_DNA"/>
</dbReference>
<dbReference type="Proteomes" id="UP000019488">
    <property type="component" value="Unassembled WGS sequence"/>
</dbReference>
<dbReference type="AlphaFoldDB" id="X0PFY6"/>
<reference evidence="1" key="1">
    <citation type="journal article" date="2014" name="Genome Announc.">
        <title>Draft Genome Sequences of Two Lactobacillus Strains, L. farraginis JCM 14108T and L. composti JCM 14202T, Isolated from Compost of Distilled Shochu Residue.</title>
        <authorList>
            <person name="Yuki M."/>
            <person name="Oshima K."/>
            <person name="Suda W."/>
            <person name="Kitahara M."/>
            <person name="Kitamura K."/>
            <person name="Iida T."/>
            <person name="Hattori M."/>
            <person name="Ohkuma M."/>
        </authorList>
    </citation>
    <scope>NUCLEOTIDE SEQUENCE [LARGE SCALE GENOMIC DNA]</scope>
    <source>
        <strain evidence="1">JCM 14108</strain>
    </source>
</reference>
<dbReference type="GO" id="GO:0005524">
    <property type="term" value="F:ATP binding"/>
    <property type="evidence" value="ECO:0007669"/>
    <property type="project" value="UniProtKB-KW"/>
</dbReference>
<protein>
    <submittedName>
        <fullName evidence="1">ABC transporter, ATP-binding protein</fullName>
    </submittedName>
</protein>
<evidence type="ECO:0000313" key="2">
    <source>
        <dbReference type="Proteomes" id="UP000019488"/>
    </source>
</evidence>
<name>X0PFY6_9LACO</name>
<keyword evidence="1" id="KW-0547">Nucleotide-binding</keyword>